<comment type="caution">
    <text evidence="1">The sequence shown here is derived from an EMBL/GenBank/DDBJ whole genome shotgun (WGS) entry which is preliminary data.</text>
</comment>
<dbReference type="EMBL" id="CM042023">
    <property type="protein sequence ID" value="KAI3813235.1"/>
    <property type="molecule type" value="Genomic_DNA"/>
</dbReference>
<gene>
    <name evidence="1" type="ORF">L1987_17954</name>
</gene>
<name>A0ACB9J0D7_9ASTR</name>
<evidence type="ECO:0000313" key="2">
    <source>
        <dbReference type="Proteomes" id="UP001056120"/>
    </source>
</evidence>
<organism evidence="1 2">
    <name type="scientific">Smallanthus sonchifolius</name>
    <dbReference type="NCBI Taxonomy" id="185202"/>
    <lineage>
        <taxon>Eukaryota</taxon>
        <taxon>Viridiplantae</taxon>
        <taxon>Streptophyta</taxon>
        <taxon>Embryophyta</taxon>
        <taxon>Tracheophyta</taxon>
        <taxon>Spermatophyta</taxon>
        <taxon>Magnoliopsida</taxon>
        <taxon>eudicotyledons</taxon>
        <taxon>Gunneridae</taxon>
        <taxon>Pentapetalae</taxon>
        <taxon>asterids</taxon>
        <taxon>campanulids</taxon>
        <taxon>Asterales</taxon>
        <taxon>Asteraceae</taxon>
        <taxon>Asteroideae</taxon>
        <taxon>Heliantheae alliance</taxon>
        <taxon>Millerieae</taxon>
        <taxon>Smallanthus</taxon>
    </lineage>
</organism>
<reference evidence="1 2" key="2">
    <citation type="journal article" date="2022" name="Mol. Ecol. Resour.">
        <title>The genomes of chicory, endive, great burdock and yacon provide insights into Asteraceae paleo-polyploidization history and plant inulin production.</title>
        <authorList>
            <person name="Fan W."/>
            <person name="Wang S."/>
            <person name="Wang H."/>
            <person name="Wang A."/>
            <person name="Jiang F."/>
            <person name="Liu H."/>
            <person name="Zhao H."/>
            <person name="Xu D."/>
            <person name="Zhang Y."/>
        </authorList>
    </citation>
    <scope>NUCLEOTIDE SEQUENCE [LARGE SCALE GENOMIC DNA]</scope>
    <source>
        <strain evidence="2">cv. Yunnan</strain>
        <tissue evidence="1">Leaves</tissue>
    </source>
</reference>
<evidence type="ECO:0000313" key="1">
    <source>
        <dbReference type="EMBL" id="KAI3813235.1"/>
    </source>
</evidence>
<reference evidence="2" key="1">
    <citation type="journal article" date="2022" name="Mol. Ecol. Resour.">
        <title>The genomes of chicory, endive, great burdock and yacon provide insights into Asteraceae palaeo-polyploidization history and plant inulin production.</title>
        <authorList>
            <person name="Fan W."/>
            <person name="Wang S."/>
            <person name="Wang H."/>
            <person name="Wang A."/>
            <person name="Jiang F."/>
            <person name="Liu H."/>
            <person name="Zhao H."/>
            <person name="Xu D."/>
            <person name="Zhang Y."/>
        </authorList>
    </citation>
    <scope>NUCLEOTIDE SEQUENCE [LARGE SCALE GENOMIC DNA]</scope>
    <source>
        <strain evidence="2">cv. Yunnan</strain>
    </source>
</reference>
<keyword evidence="2" id="KW-1185">Reference proteome</keyword>
<protein>
    <submittedName>
        <fullName evidence="1">Uncharacterized protein</fullName>
    </submittedName>
</protein>
<dbReference type="Proteomes" id="UP001056120">
    <property type="component" value="Linkage Group LG06"/>
</dbReference>
<proteinExistence type="predicted"/>
<accession>A0ACB9J0D7</accession>
<sequence>MSMIAHRSFETALLQNPFSRTLITFELLFGNMIAFNAKIFINSLKFIIGKSSLCSSPKSNLDRSGQIDQFLPLWS</sequence>